<dbReference type="Gene3D" id="2.170.270.10">
    <property type="entry name" value="SET domain"/>
    <property type="match status" value="1"/>
</dbReference>
<feature type="compositionally biased region" description="Basic residues" evidence="8">
    <location>
        <begin position="262"/>
        <end position="289"/>
    </location>
</feature>
<feature type="compositionally biased region" description="Basic residues" evidence="8">
    <location>
        <begin position="393"/>
        <end position="403"/>
    </location>
</feature>
<keyword evidence="11" id="KW-1185">Reference proteome</keyword>
<evidence type="ECO:0000256" key="7">
    <source>
        <dbReference type="ARBA" id="ARBA00022833"/>
    </source>
</evidence>
<feature type="region of interest" description="Disordered" evidence="8">
    <location>
        <begin position="262"/>
        <end position="403"/>
    </location>
</feature>
<dbReference type="GO" id="GO:0046872">
    <property type="term" value="F:metal ion binding"/>
    <property type="evidence" value="ECO:0007669"/>
    <property type="project" value="UniProtKB-KW"/>
</dbReference>
<dbReference type="GO" id="GO:0032259">
    <property type="term" value="P:methylation"/>
    <property type="evidence" value="ECO:0007669"/>
    <property type="project" value="UniProtKB-KW"/>
</dbReference>
<keyword evidence="5" id="KW-0949">S-adenosyl-L-methionine</keyword>
<dbReference type="GeneID" id="25729280"/>
<sequence>MRLKLLDVWREGLKYKLRIQDAGDGTGLGVFALETIPQGELLSDYVGELTSLAESDMRERRLYGDNGLLYTWLMQPRPCEVQGDGDGSDDEAYAWIVDATFAGNFTRFINHSGSAPARAARPAALLLPPTAGRALPPRAGRWRPPRVPPCDPNVESFNLCMGDAAFPCMLPVMYTKRDIRPGEQLTVDYCPQAAERAEQRRGEREARRPAAKARGAAATRSAAAGAAASGPVMLLSEEEAFVECKCRAPSCRGRIFLIMKGGRKAAHMRAGKKAAGGRRRRRRKAKGQGKGRQPAAARRAGGGVEAKNSRQERGREEDAQEDGEEDEEEEEEEVMSADEQQEAAGEQRSEQERADQERHHHQQQQQRRRQAGGRNGNHQAPAADTFAAEPASKRRRSGAKGLA</sequence>
<dbReference type="PANTHER" id="PTHR46223:SF3">
    <property type="entry name" value="HISTONE-LYSINE N-METHYLTRANSFERASE SET-23"/>
    <property type="match status" value="1"/>
</dbReference>
<feature type="compositionally biased region" description="Acidic residues" evidence="8">
    <location>
        <begin position="318"/>
        <end position="341"/>
    </location>
</feature>
<evidence type="ECO:0000256" key="8">
    <source>
        <dbReference type="SAM" id="MobiDB-lite"/>
    </source>
</evidence>
<feature type="compositionally biased region" description="Low complexity" evidence="8">
    <location>
        <begin position="212"/>
        <end position="221"/>
    </location>
</feature>
<dbReference type="KEGG" id="mng:MNEG_11965"/>
<feature type="compositionally biased region" description="Basic and acidic residues" evidence="8">
    <location>
        <begin position="196"/>
        <end position="208"/>
    </location>
</feature>
<keyword evidence="4" id="KW-0808">Transferase</keyword>
<name>A0A0D2MMH9_9CHLO</name>
<dbReference type="Pfam" id="PF00856">
    <property type="entry name" value="SET"/>
    <property type="match status" value="1"/>
</dbReference>
<accession>A0A0D2MMH9</accession>
<evidence type="ECO:0000313" key="10">
    <source>
        <dbReference type="EMBL" id="KIY95995.1"/>
    </source>
</evidence>
<reference evidence="10 11" key="1">
    <citation type="journal article" date="2013" name="BMC Genomics">
        <title>Reconstruction of the lipid metabolism for the microalga Monoraphidium neglectum from its genome sequence reveals characteristics suitable for biofuel production.</title>
        <authorList>
            <person name="Bogen C."/>
            <person name="Al-Dilaimi A."/>
            <person name="Albersmeier A."/>
            <person name="Wichmann J."/>
            <person name="Grundmann M."/>
            <person name="Rupp O."/>
            <person name="Lauersen K.J."/>
            <person name="Blifernez-Klassen O."/>
            <person name="Kalinowski J."/>
            <person name="Goesmann A."/>
            <person name="Mussgnug J.H."/>
            <person name="Kruse O."/>
        </authorList>
    </citation>
    <scope>NUCLEOTIDE SEQUENCE [LARGE SCALE GENOMIC DNA]</scope>
    <source>
        <strain evidence="10 11">SAG 48.87</strain>
    </source>
</reference>
<dbReference type="GO" id="GO:0008168">
    <property type="term" value="F:methyltransferase activity"/>
    <property type="evidence" value="ECO:0007669"/>
    <property type="project" value="UniProtKB-KW"/>
</dbReference>
<feature type="compositionally biased region" description="Basic residues" evidence="8">
    <location>
        <begin position="359"/>
        <end position="371"/>
    </location>
</feature>
<evidence type="ECO:0000313" key="11">
    <source>
        <dbReference type="Proteomes" id="UP000054498"/>
    </source>
</evidence>
<feature type="compositionally biased region" description="Low complexity" evidence="8">
    <location>
        <begin position="376"/>
        <end position="390"/>
    </location>
</feature>
<evidence type="ECO:0000256" key="4">
    <source>
        <dbReference type="ARBA" id="ARBA00022679"/>
    </source>
</evidence>
<evidence type="ECO:0000259" key="9">
    <source>
        <dbReference type="PROSITE" id="PS50280"/>
    </source>
</evidence>
<gene>
    <name evidence="10" type="ORF">MNEG_11965</name>
</gene>
<keyword evidence="2" id="KW-0158">Chromosome</keyword>
<dbReference type="EMBL" id="KK103210">
    <property type="protein sequence ID" value="KIY95995.1"/>
    <property type="molecule type" value="Genomic_DNA"/>
</dbReference>
<dbReference type="Proteomes" id="UP000054498">
    <property type="component" value="Unassembled WGS sequence"/>
</dbReference>
<feature type="compositionally biased region" description="Basic and acidic residues" evidence="8">
    <location>
        <begin position="345"/>
        <end position="358"/>
    </location>
</feature>
<evidence type="ECO:0000256" key="3">
    <source>
        <dbReference type="ARBA" id="ARBA00022603"/>
    </source>
</evidence>
<dbReference type="GO" id="GO:0005694">
    <property type="term" value="C:chromosome"/>
    <property type="evidence" value="ECO:0007669"/>
    <property type="project" value="UniProtKB-SubCell"/>
</dbReference>
<dbReference type="RefSeq" id="XP_013895015.1">
    <property type="nucleotide sequence ID" value="XM_014039561.1"/>
</dbReference>
<evidence type="ECO:0000256" key="6">
    <source>
        <dbReference type="ARBA" id="ARBA00022723"/>
    </source>
</evidence>
<keyword evidence="7" id="KW-0862">Zinc</keyword>
<dbReference type="PANTHER" id="PTHR46223">
    <property type="entry name" value="HISTONE-LYSINE N-METHYLTRANSFERASE SUV39H"/>
    <property type="match status" value="1"/>
</dbReference>
<evidence type="ECO:0000256" key="1">
    <source>
        <dbReference type="ARBA" id="ARBA00004286"/>
    </source>
</evidence>
<evidence type="ECO:0000256" key="5">
    <source>
        <dbReference type="ARBA" id="ARBA00022691"/>
    </source>
</evidence>
<feature type="compositionally biased region" description="Basic and acidic residues" evidence="8">
    <location>
        <begin position="307"/>
        <end position="317"/>
    </location>
</feature>
<feature type="domain" description="SET" evidence="9">
    <location>
        <begin position="15"/>
        <end position="190"/>
    </location>
</feature>
<dbReference type="PROSITE" id="PS50280">
    <property type="entry name" value="SET"/>
    <property type="match status" value="1"/>
</dbReference>
<dbReference type="OrthoDB" id="5792673at2759"/>
<dbReference type="InterPro" id="IPR050973">
    <property type="entry name" value="H3K9_Histone-Lys_N-MTase"/>
</dbReference>
<dbReference type="SUPFAM" id="SSF82199">
    <property type="entry name" value="SET domain"/>
    <property type="match status" value="2"/>
</dbReference>
<dbReference type="SMART" id="SM00317">
    <property type="entry name" value="SET"/>
    <property type="match status" value="1"/>
</dbReference>
<comment type="subcellular location">
    <subcellularLocation>
        <location evidence="1">Chromosome</location>
    </subcellularLocation>
</comment>
<dbReference type="STRING" id="145388.A0A0D2MMH9"/>
<keyword evidence="3" id="KW-0489">Methyltransferase</keyword>
<keyword evidence="6" id="KW-0479">Metal-binding</keyword>
<feature type="region of interest" description="Disordered" evidence="8">
    <location>
        <begin position="196"/>
        <end position="221"/>
    </location>
</feature>
<dbReference type="InterPro" id="IPR001214">
    <property type="entry name" value="SET_dom"/>
</dbReference>
<dbReference type="AlphaFoldDB" id="A0A0D2MMH9"/>
<dbReference type="InterPro" id="IPR046341">
    <property type="entry name" value="SET_dom_sf"/>
</dbReference>
<evidence type="ECO:0000256" key="2">
    <source>
        <dbReference type="ARBA" id="ARBA00022454"/>
    </source>
</evidence>
<proteinExistence type="predicted"/>
<protein>
    <recommendedName>
        <fullName evidence="9">SET domain-containing protein</fullName>
    </recommendedName>
</protein>
<organism evidence="10 11">
    <name type="scientific">Monoraphidium neglectum</name>
    <dbReference type="NCBI Taxonomy" id="145388"/>
    <lineage>
        <taxon>Eukaryota</taxon>
        <taxon>Viridiplantae</taxon>
        <taxon>Chlorophyta</taxon>
        <taxon>core chlorophytes</taxon>
        <taxon>Chlorophyceae</taxon>
        <taxon>CS clade</taxon>
        <taxon>Sphaeropleales</taxon>
        <taxon>Selenastraceae</taxon>
        <taxon>Monoraphidium</taxon>
    </lineage>
</organism>